<protein>
    <submittedName>
        <fullName evidence="1">Uncharacterized protein</fullName>
    </submittedName>
</protein>
<dbReference type="Proteomes" id="UP000466632">
    <property type="component" value="Chromosome"/>
</dbReference>
<keyword evidence="2" id="KW-1185">Reference proteome</keyword>
<name>A0A7I7P376_9MYCO</name>
<reference evidence="1 2" key="1">
    <citation type="journal article" date="2019" name="Emerg. Microbes Infect.">
        <title>Comprehensive subspecies identification of 175 nontuberculous mycobacteria species based on 7547 genomic profiles.</title>
        <authorList>
            <person name="Matsumoto Y."/>
            <person name="Kinjo T."/>
            <person name="Motooka D."/>
            <person name="Nabeya D."/>
            <person name="Jung N."/>
            <person name="Uechi K."/>
            <person name="Horii T."/>
            <person name="Iida T."/>
            <person name="Fujita J."/>
            <person name="Nakamura S."/>
        </authorList>
    </citation>
    <scope>NUCLEOTIDE SEQUENCE [LARGE SCALE GENOMIC DNA]</scope>
    <source>
        <strain evidence="1 2">JCM 16018</strain>
    </source>
</reference>
<accession>A0A7I7P376</accession>
<dbReference type="KEGG" id="mseo:MSEO_36280"/>
<gene>
    <name evidence="1" type="ORF">MSEO_36280</name>
</gene>
<organism evidence="1 2">
    <name type="scientific">Mycobacterium seoulense</name>
    <dbReference type="NCBI Taxonomy" id="386911"/>
    <lineage>
        <taxon>Bacteria</taxon>
        <taxon>Bacillati</taxon>
        <taxon>Actinomycetota</taxon>
        <taxon>Actinomycetes</taxon>
        <taxon>Mycobacteriales</taxon>
        <taxon>Mycobacteriaceae</taxon>
        <taxon>Mycobacterium</taxon>
    </lineage>
</organism>
<dbReference type="AlphaFoldDB" id="A0A7I7P376"/>
<evidence type="ECO:0000313" key="1">
    <source>
        <dbReference type="EMBL" id="BBY03129.1"/>
    </source>
</evidence>
<evidence type="ECO:0000313" key="2">
    <source>
        <dbReference type="Proteomes" id="UP000466632"/>
    </source>
</evidence>
<proteinExistence type="predicted"/>
<sequence>MEMMKTVPATMTTHAAAVYNLGGLTRSGGGGAAAGAGAGVGGVGCGSGVSLIPE</sequence>
<dbReference type="EMBL" id="AP022582">
    <property type="protein sequence ID" value="BBY03129.1"/>
    <property type="molecule type" value="Genomic_DNA"/>
</dbReference>